<sequence>MAAAVNIFTKRGRTRMLVFDLDAGEHGTAAVDADFCRIVSWLNECGARWVADLSASGGVHILVPLQAALTVDDVRPLLYALASRCPTLDKTPMLNARTGSISVPGSRCREGGFRVLIGGRGESAAAFYERNAPEVFAQLTALVMVDPAAPGYVGQDLDADADAGTLPSYLLRHDPLPQAVLDFAVHGQIPKDKRWHTRSEARMSVLVHAMWRGASLSEVRRQMSPGRPWQGLAQAYALKNGGTVKVARSDLDRLLCRDWSAAHHWHQERGRYLQTVTHKTLHTRPRHTPKALRHWLAHAIHWCDTTFRSSLLRWSVAALLQALSVSAARTADRHGRELQVAVGGRSLSLAAGLLSESTVWATLRLLRELDGSPVRLVEKGSGPDADTYALVIPDVVDPTPDAAGRPEVSGVHPAWSVLGWQHRRIYETITEQGLRAVVDIAAAAHVSISSAYDTIAELCRSGLLRRGRGWVAAGDTTLDDIAGRYGLERTRRTRIQLYRAARERWKKWLAERPLEPALAVVHHSVTRSGHILIDTVLTAADYADYLAAIMRDEPPRDDGEPDIGRPVAA</sequence>
<accession>A0A0J8UAE6</accession>
<evidence type="ECO:0000313" key="2">
    <source>
        <dbReference type="Proteomes" id="UP000037594"/>
    </source>
</evidence>
<reference evidence="1 2" key="1">
    <citation type="submission" date="2015-06" db="EMBL/GenBank/DDBJ databases">
        <title>Genome sequence of Mycobacterium conceptionense strain MLE.</title>
        <authorList>
            <person name="Greninger A.L."/>
            <person name="Cunningham G."/>
            <person name="Chiu C.Y."/>
            <person name="Miller S."/>
        </authorList>
    </citation>
    <scope>NUCLEOTIDE SEQUENCE [LARGE SCALE GENOMIC DNA]</scope>
    <source>
        <strain evidence="1 2">MLE</strain>
    </source>
</reference>
<dbReference type="PATRIC" id="fig|451644.5.peg.2486"/>
<dbReference type="Proteomes" id="UP000037594">
    <property type="component" value="Unassembled WGS sequence"/>
</dbReference>
<proteinExistence type="predicted"/>
<dbReference type="Gene3D" id="3.90.920.10">
    <property type="entry name" value="DNA primase, PRIM domain"/>
    <property type="match status" value="1"/>
</dbReference>
<gene>
    <name evidence="1" type="ORF">ACT17_12010</name>
</gene>
<organism evidence="1 2">
    <name type="scientific">Mycolicibacterium conceptionense</name>
    <dbReference type="NCBI Taxonomy" id="451644"/>
    <lineage>
        <taxon>Bacteria</taxon>
        <taxon>Bacillati</taxon>
        <taxon>Actinomycetota</taxon>
        <taxon>Actinomycetes</taxon>
        <taxon>Mycobacteriales</taxon>
        <taxon>Mycobacteriaceae</taxon>
        <taxon>Mycolicibacterium</taxon>
    </lineage>
</organism>
<dbReference type="EMBL" id="LFOD01000008">
    <property type="protein sequence ID" value="KMV18341.1"/>
    <property type="molecule type" value="Genomic_DNA"/>
</dbReference>
<comment type="caution">
    <text evidence="1">The sequence shown here is derived from an EMBL/GenBank/DDBJ whole genome shotgun (WGS) entry which is preliminary data.</text>
</comment>
<dbReference type="AlphaFoldDB" id="A0A0J8UAE6"/>
<evidence type="ECO:0000313" key="1">
    <source>
        <dbReference type="EMBL" id="KMV18341.1"/>
    </source>
</evidence>
<protein>
    <submittedName>
        <fullName evidence="1">Uncharacterized protein</fullName>
    </submittedName>
</protein>
<name>A0A0J8UAE6_9MYCO</name>